<keyword evidence="2" id="KW-1185">Reference proteome</keyword>
<dbReference type="STRING" id="157652.A0A371E1G0"/>
<dbReference type="EMBL" id="QJKJ01017316">
    <property type="protein sequence ID" value="RDX58622.1"/>
    <property type="molecule type" value="Genomic_DNA"/>
</dbReference>
<comment type="caution">
    <text evidence="1">The sequence shown here is derived from an EMBL/GenBank/DDBJ whole genome shotgun (WGS) entry which is preliminary data.</text>
</comment>
<gene>
    <name evidence="1" type="primary">UGT85A7</name>
    <name evidence="1" type="ORF">CR513_62049</name>
</gene>
<dbReference type="SUPFAM" id="SSF53756">
    <property type="entry name" value="UDP-Glycosyltransferase/glycogen phosphorylase"/>
    <property type="match status" value="1"/>
</dbReference>
<evidence type="ECO:0000313" key="1">
    <source>
        <dbReference type="EMBL" id="RDX58622.1"/>
    </source>
</evidence>
<dbReference type="GO" id="GO:0016740">
    <property type="term" value="F:transferase activity"/>
    <property type="evidence" value="ECO:0007669"/>
    <property type="project" value="UniProtKB-KW"/>
</dbReference>
<evidence type="ECO:0000313" key="2">
    <source>
        <dbReference type="Proteomes" id="UP000257109"/>
    </source>
</evidence>
<dbReference type="Gene3D" id="3.40.50.2000">
    <property type="entry name" value="Glycogen Phosphorylase B"/>
    <property type="match status" value="1"/>
</dbReference>
<organism evidence="1 2">
    <name type="scientific">Mucuna pruriens</name>
    <name type="common">Velvet bean</name>
    <name type="synonym">Dolichos pruriens</name>
    <dbReference type="NCBI Taxonomy" id="157652"/>
    <lineage>
        <taxon>Eukaryota</taxon>
        <taxon>Viridiplantae</taxon>
        <taxon>Streptophyta</taxon>
        <taxon>Embryophyta</taxon>
        <taxon>Tracheophyta</taxon>
        <taxon>Spermatophyta</taxon>
        <taxon>Magnoliopsida</taxon>
        <taxon>eudicotyledons</taxon>
        <taxon>Gunneridae</taxon>
        <taxon>Pentapetalae</taxon>
        <taxon>rosids</taxon>
        <taxon>fabids</taxon>
        <taxon>Fabales</taxon>
        <taxon>Fabaceae</taxon>
        <taxon>Papilionoideae</taxon>
        <taxon>50 kb inversion clade</taxon>
        <taxon>NPAAA clade</taxon>
        <taxon>indigoferoid/millettioid clade</taxon>
        <taxon>Phaseoleae</taxon>
        <taxon>Mucuna</taxon>
    </lineage>
</organism>
<accession>A0A371E1G0</accession>
<name>A0A371E1G0_MUCPR</name>
<sequence>MLLIIRTASIPGLENLLRHCDLPSYFTLLKDENCIQDFYIRETLAMTHASVLTLNTFEQLEPSIMTKLAAIFPQVYSIGPLHNLLKTIVTNNSSSPHEDDPM</sequence>
<dbReference type="OrthoDB" id="5835829at2759"/>
<protein>
    <submittedName>
        <fullName evidence="1">UDP-glycosyltransferase 85A7</fullName>
    </submittedName>
</protein>
<proteinExistence type="predicted"/>
<dbReference type="Proteomes" id="UP000257109">
    <property type="component" value="Unassembled WGS sequence"/>
</dbReference>
<reference evidence="1" key="1">
    <citation type="submission" date="2018-05" db="EMBL/GenBank/DDBJ databases">
        <title>Draft genome of Mucuna pruriens seed.</title>
        <authorList>
            <person name="Nnadi N.E."/>
            <person name="Vos R."/>
            <person name="Hasami M.H."/>
            <person name="Devisetty U.K."/>
            <person name="Aguiy J.C."/>
        </authorList>
    </citation>
    <scope>NUCLEOTIDE SEQUENCE [LARGE SCALE GENOMIC DNA]</scope>
    <source>
        <strain evidence="1">JCA_2017</strain>
    </source>
</reference>
<dbReference type="AlphaFoldDB" id="A0A371E1G0"/>
<feature type="non-terminal residue" evidence="1">
    <location>
        <position position="1"/>
    </location>
</feature>